<dbReference type="SUPFAM" id="SSF46689">
    <property type="entry name" value="Homeodomain-like"/>
    <property type="match status" value="1"/>
</dbReference>
<keyword evidence="6" id="KW-1185">Reference proteome</keyword>
<dbReference type="InterPro" id="IPR001647">
    <property type="entry name" value="HTH_TetR"/>
</dbReference>
<evidence type="ECO:0000259" key="4">
    <source>
        <dbReference type="PROSITE" id="PS50977"/>
    </source>
</evidence>
<feature type="region of interest" description="Disordered" evidence="3">
    <location>
        <begin position="1"/>
        <end position="25"/>
    </location>
</feature>
<accession>A0A4R8WK42</accession>
<dbReference type="Gene3D" id="1.10.357.10">
    <property type="entry name" value="Tetracycline Repressor, domain 2"/>
    <property type="match status" value="1"/>
</dbReference>
<organism evidence="5 6">
    <name type="scientific">Cryobacterium mannosilyticum</name>
    <dbReference type="NCBI Taxonomy" id="1259190"/>
    <lineage>
        <taxon>Bacteria</taxon>
        <taxon>Bacillati</taxon>
        <taxon>Actinomycetota</taxon>
        <taxon>Actinomycetes</taxon>
        <taxon>Micrococcales</taxon>
        <taxon>Microbacteriaceae</taxon>
        <taxon>Cryobacterium</taxon>
    </lineage>
</organism>
<dbReference type="RefSeq" id="WP_134505876.1">
    <property type="nucleotide sequence ID" value="NZ_SOFM01000002.1"/>
</dbReference>
<proteinExistence type="predicted"/>
<reference evidence="5 6" key="1">
    <citation type="submission" date="2019-03" db="EMBL/GenBank/DDBJ databases">
        <title>Genomics of glacier-inhabiting Cryobacterium strains.</title>
        <authorList>
            <person name="Liu Q."/>
            <person name="Xin Y.-H."/>
        </authorList>
    </citation>
    <scope>NUCLEOTIDE SEQUENCE [LARGE SCALE GENOMIC DNA]</scope>
    <source>
        <strain evidence="5 6">RHLT2-21</strain>
    </source>
</reference>
<gene>
    <name evidence="5" type="ORF">E3O32_00360</name>
</gene>
<dbReference type="PROSITE" id="PS50977">
    <property type="entry name" value="HTH_TETR_2"/>
    <property type="match status" value="1"/>
</dbReference>
<dbReference type="InterPro" id="IPR050109">
    <property type="entry name" value="HTH-type_TetR-like_transc_reg"/>
</dbReference>
<dbReference type="PANTHER" id="PTHR30055:SF226">
    <property type="entry name" value="HTH-TYPE TRANSCRIPTIONAL REGULATOR PKSA"/>
    <property type="match status" value="1"/>
</dbReference>
<dbReference type="InterPro" id="IPR009057">
    <property type="entry name" value="Homeodomain-like_sf"/>
</dbReference>
<dbReference type="AlphaFoldDB" id="A0A4R8WK42"/>
<name>A0A4R8WK42_9MICO</name>
<dbReference type="EMBL" id="SOFM01000002">
    <property type="protein sequence ID" value="TFC08101.1"/>
    <property type="molecule type" value="Genomic_DNA"/>
</dbReference>
<evidence type="ECO:0000313" key="5">
    <source>
        <dbReference type="EMBL" id="TFC08101.1"/>
    </source>
</evidence>
<dbReference type="GO" id="GO:0000976">
    <property type="term" value="F:transcription cis-regulatory region binding"/>
    <property type="evidence" value="ECO:0007669"/>
    <property type="project" value="TreeGrafter"/>
</dbReference>
<dbReference type="PANTHER" id="PTHR30055">
    <property type="entry name" value="HTH-TYPE TRANSCRIPTIONAL REGULATOR RUTR"/>
    <property type="match status" value="1"/>
</dbReference>
<evidence type="ECO:0000256" key="2">
    <source>
        <dbReference type="PROSITE-ProRule" id="PRU00335"/>
    </source>
</evidence>
<protein>
    <submittedName>
        <fullName evidence="5">TetR family transcriptional regulator</fullName>
    </submittedName>
</protein>
<comment type="caution">
    <text evidence="5">The sequence shown here is derived from an EMBL/GenBank/DDBJ whole genome shotgun (WGS) entry which is preliminary data.</text>
</comment>
<feature type="DNA-binding region" description="H-T-H motif" evidence="2">
    <location>
        <begin position="49"/>
        <end position="68"/>
    </location>
</feature>
<evidence type="ECO:0000256" key="1">
    <source>
        <dbReference type="ARBA" id="ARBA00023125"/>
    </source>
</evidence>
<sequence length="256" mass="28276">MTVPPSTESASGESAREESPPARQRALTRVEVADVAVRLFRERGYEATSATEIAEAAGVSRSTFFRQFRSKDDVIFADHDELLEQIARHFELPHADPWLAVCEAATMVFERFRERLEVVRIRDLVVRETPVLHDRETVMVIRYERMFASYLRSSAPAVPALAAIRFAAAVTATHNYELRRLIRSTADDPRAAALPAELAAELAQVRRMFRPDGRAPAGPAAGPELVVAVFPASMDPGDLARAVEERLRAATGTPAL</sequence>
<dbReference type="Pfam" id="PF00440">
    <property type="entry name" value="TetR_N"/>
    <property type="match status" value="1"/>
</dbReference>
<evidence type="ECO:0000313" key="6">
    <source>
        <dbReference type="Proteomes" id="UP000297643"/>
    </source>
</evidence>
<evidence type="ECO:0000256" key="3">
    <source>
        <dbReference type="SAM" id="MobiDB-lite"/>
    </source>
</evidence>
<feature type="domain" description="HTH tetR-type" evidence="4">
    <location>
        <begin position="26"/>
        <end position="86"/>
    </location>
</feature>
<dbReference type="GO" id="GO:0003700">
    <property type="term" value="F:DNA-binding transcription factor activity"/>
    <property type="evidence" value="ECO:0007669"/>
    <property type="project" value="TreeGrafter"/>
</dbReference>
<keyword evidence="1 2" id="KW-0238">DNA-binding</keyword>
<dbReference type="PRINTS" id="PR00455">
    <property type="entry name" value="HTHTETR"/>
</dbReference>
<dbReference type="Proteomes" id="UP000297643">
    <property type="component" value="Unassembled WGS sequence"/>
</dbReference>